<comment type="caution">
    <text evidence="1">The sequence shown here is derived from an EMBL/GenBank/DDBJ whole genome shotgun (WGS) entry which is preliminary data.</text>
</comment>
<gene>
    <name evidence="1" type="ORF">BpHYR1_054135</name>
</gene>
<dbReference type="Proteomes" id="UP000276133">
    <property type="component" value="Unassembled WGS sequence"/>
</dbReference>
<keyword evidence="2" id="KW-1185">Reference proteome</keyword>
<proteinExistence type="predicted"/>
<dbReference type="AlphaFoldDB" id="A0A3M7S924"/>
<evidence type="ECO:0000313" key="2">
    <source>
        <dbReference type="Proteomes" id="UP000276133"/>
    </source>
</evidence>
<organism evidence="1 2">
    <name type="scientific">Brachionus plicatilis</name>
    <name type="common">Marine rotifer</name>
    <name type="synonym">Brachionus muelleri</name>
    <dbReference type="NCBI Taxonomy" id="10195"/>
    <lineage>
        <taxon>Eukaryota</taxon>
        <taxon>Metazoa</taxon>
        <taxon>Spiralia</taxon>
        <taxon>Gnathifera</taxon>
        <taxon>Rotifera</taxon>
        <taxon>Eurotatoria</taxon>
        <taxon>Monogononta</taxon>
        <taxon>Pseudotrocha</taxon>
        <taxon>Ploima</taxon>
        <taxon>Brachionidae</taxon>
        <taxon>Brachionus</taxon>
    </lineage>
</organism>
<sequence length="206" mass="25080">MFYILDQRHCCSWVILNLELNEYVDCLKKRYLFKLIPGNHLRIRYKKFVFNRLIWISNKNVSKLNHFIVMKPETRDIYLQKLLKKNIFKHTKNIRQIHKAGIYVFLKKINRMIIIFRFFRSRIGLEKKGKLTNQVLTSAAYEVQYTWWRQKLNSANDSFPRILFIMQLSFTKNIFFRGSILICTMDFWKILKFFVNTIKNIVLLII</sequence>
<protein>
    <submittedName>
        <fullName evidence="1">Uncharacterized protein</fullName>
    </submittedName>
</protein>
<evidence type="ECO:0000313" key="1">
    <source>
        <dbReference type="EMBL" id="RNA32199.1"/>
    </source>
</evidence>
<reference evidence="1 2" key="1">
    <citation type="journal article" date="2018" name="Sci. Rep.">
        <title>Genomic signatures of local adaptation to the degree of environmental predictability in rotifers.</title>
        <authorList>
            <person name="Franch-Gras L."/>
            <person name="Hahn C."/>
            <person name="Garcia-Roger E.M."/>
            <person name="Carmona M.J."/>
            <person name="Serra M."/>
            <person name="Gomez A."/>
        </authorList>
    </citation>
    <scope>NUCLEOTIDE SEQUENCE [LARGE SCALE GENOMIC DNA]</scope>
    <source>
        <strain evidence="1">HYR1</strain>
    </source>
</reference>
<name>A0A3M7S924_BRAPC</name>
<dbReference type="EMBL" id="REGN01001830">
    <property type="protein sequence ID" value="RNA32199.1"/>
    <property type="molecule type" value="Genomic_DNA"/>
</dbReference>
<accession>A0A3M7S924</accession>